<accession>A0AC35U3X8</accession>
<evidence type="ECO:0000313" key="2">
    <source>
        <dbReference type="WBParaSite" id="RSKR_0000727900.1"/>
    </source>
</evidence>
<sequence length="470" mass="53830">MDDILSKLNRVQKDALDRYQEIMSISDRMEAYDIMVASDWDLEKALSKDFDFIRHNRGSNGTDNDSAGSSSGIARPTITTTAAEPFRGVLPPTINPNEVIVINDNDMEEDENDEDDEETYYDDDDDVMIIDESPDLGANGIPLIPCEFNCVEEALQNFITVFEARYDCSPPFSQWPLPDIVREALDAPYPNIVERRPILIYIHHDRSLSANIFPVRVFKNPAIMDIIKHRFVLWPWDITSNDNKKILLDLFKKMNIPSDFILGNRLNELPVMVTLLKKKGSFSVISAISCTDSTENMVGKLNTSLEVFDSIKSFDMETYLERKERAATLNEQNKGYQESLAKDKAKKEESERAAKLQRLEDEKEERLKNQRDQIISHSASLVPAEPTDKEPNTVTIKIRFPGGKTSVRRFYKSNCIGDFVNYISSLGYPSSEFDLFNSEVPKQNVNKMKRHETFEDANWPIRENIIVEEI</sequence>
<organism evidence="1 2">
    <name type="scientific">Rhabditophanes sp. KR3021</name>
    <dbReference type="NCBI Taxonomy" id="114890"/>
    <lineage>
        <taxon>Eukaryota</taxon>
        <taxon>Metazoa</taxon>
        <taxon>Ecdysozoa</taxon>
        <taxon>Nematoda</taxon>
        <taxon>Chromadorea</taxon>
        <taxon>Rhabditida</taxon>
        <taxon>Tylenchina</taxon>
        <taxon>Panagrolaimomorpha</taxon>
        <taxon>Strongyloidoidea</taxon>
        <taxon>Alloionematidae</taxon>
        <taxon>Rhabditophanes</taxon>
    </lineage>
</organism>
<name>A0AC35U3X8_9BILA</name>
<dbReference type="WBParaSite" id="RSKR_0000727900.1">
    <property type="protein sequence ID" value="RSKR_0000727900.1"/>
    <property type="gene ID" value="RSKR_0000727900"/>
</dbReference>
<proteinExistence type="predicted"/>
<protein>
    <submittedName>
        <fullName evidence="2">UBX domain-containing protein</fullName>
    </submittedName>
</protein>
<dbReference type="Proteomes" id="UP000095286">
    <property type="component" value="Unplaced"/>
</dbReference>
<reference evidence="2" key="1">
    <citation type="submission" date="2016-11" db="UniProtKB">
        <authorList>
            <consortium name="WormBaseParasite"/>
        </authorList>
    </citation>
    <scope>IDENTIFICATION</scope>
    <source>
        <strain evidence="2">KR3021</strain>
    </source>
</reference>
<evidence type="ECO:0000313" key="1">
    <source>
        <dbReference type="Proteomes" id="UP000095286"/>
    </source>
</evidence>